<dbReference type="PROSITE" id="PS51257">
    <property type="entry name" value="PROKAR_LIPOPROTEIN"/>
    <property type="match status" value="1"/>
</dbReference>
<comment type="caution">
    <text evidence="5">The sequence shown here is derived from an EMBL/GenBank/DDBJ whole genome shotgun (WGS) entry which is preliminary data.</text>
</comment>
<dbReference type="Gene3D" id="2.60.40.200">
    <property type="entry name" value="Superoxide dismutase, copper/zinc binding domain"/>
    <property type="match status" value="1"/>
</dbReference>
<evidence type="ECO:0000259" key="4">
    <source>
        <dbReference type="Pfam" id="PF00080"/>
    </source>
</evidence>
<evidence type="ECO:0000256" key="1">
    <source>
        <dbReference type="ARBA" id="ARBA00010457"/>
    </source>
</evidence>
<evidence type="ECO:0000313" key="6">
    <source>
        <dbReference type="Proteomes" id="UP000298860"/>
    </source>
</evidence>
<feature type="region of interest" description="Disordered" evidence="2">
    <location>
        <begin position="122"/>
        <end position="143"/>
    </location>
</feature>
<reference evidence="6" key="1">
    <citation type="submission" date="2019-04" db="EMBL/GenBank/DDBJ databases">
        <title>Draft genome sequence of Pseudonocardiaceae bacterium SL3-2-4.</title>
        <authorList>
            <person name="Ningsih F."/>
            <person name="Yokota A."/>
            <person name="Sakai Y."/>
            <person name="Nanatani K."/>
            <person name="Yabe S."/>
            <person name="Oetari A."/>
            <person name="Sjamsuridzal W."/>
        </authorList>
    </citation>
    <scope>NUCLEOTIDE SEQUENCE [LARGE SCALE GENOMIC DNA]</scope>
    <source>
        <strain evidence="6">SL3-2-4</strain>
    </source>
</reference>
<dbReference type="GO" id="GO:0006801">
    <property type="term" value="P:superoxide metabolic process"/>
    <property type="evidence" value="ECO:0007669"/>
    <property type="project" value="InterPro"/>
</dbReference>
<dbReference type="InterPro" id="IPR001424">
    <property type="entry name" value="SOD_Cu_Zn_dom"/>
</dbReference>
<feature type="chain" id="PRO_5039465480" description="Superoxide dismutase copper/zinc binding domain-containing protein" evidence="3">
    <location>
        <begin position="21"/>
        <end position="209"/>
    </location>
</feature>
<dbReference type="GO" id="GO:0046872">
    <property type="term" value="F:metal ion binding"/>
    <property type="evidence" value="ECO:0007669"/>
    <property type="project" value="InterPro"/>
</dbReference>
<dbReference type="OrthoDB" id="3297424at2"/>
<dbReference type="Pfam" id="PF00080">
    <property type="entry name" value="Sod_Cu"/>
    <property type="match status" value="1"/>
</dbReference>
<evidence type="ECO:0000256" key="3">
    <source>
        <dbReference type="SAM" id="SignalP"/>
    </source>
</evidence>
<accession>A0A4D4J3B3</accession>
<feature type="domain" description="Superoxide dismutase copper/zinc binding" evidence="4">
    <location>
        <begin position="82"/>
        <end position="205"/>
    </location>
</feature>
<comment type="similarity">
    <text evidence="1">Belongs to the Cu-Zn superoxide dismutase family.</text>
</comment>
<dbReference type="SUPFAM" id="SSF49329">
    <property type="entry name" value="Cu,Zn superoxide dismutase-like"/>
    <property type="match status" value="1"/>
</dbReference>
<feature type="compositionally biased region" description="Polar residues" evidence="2">
    <location>
        <begin position="130"/>
        <end position="140"/>
    </location>
</feature>
<dbReference type="Proteomes" id="UP000298860">
    <property type="component" value="Unassembled WGS sequence"/>
</dbReference>
<organism evidence="5 6">
    <name type="scientific">Gandjariella thermophila</name>
    <dbReference type="NCBI Taxonomy" id="1931992"/>
    <lineage>
        <taxon>Bacteria</taxon>
        <taxon>Bacillati</taxon>
        <taxon>Actinomycetota</taxon>
        <taxon>Actinomycetes</taxon>
        <taxon>Pseudonocardiales</taxon>
        <taxon>Pseudonocardiaceae</taxon>
        <taxon>Gandjariella</taxon>
    </lineage>
</organism>
<feature type="signal peptide" evidence="3">
    <location>
        <begin position="1"/>
        <end position="20"/>
    </location>
</feature>
<sequence length="209" mass="20931">MTVRTLAGLVGVVLAACAVAGCGSRGGAPPGGSIPVSPGASSPAPTSGAGVARASGAFAVYSAQNTATAITYDRAQVPAGATATVTSTPAGQGTQVELQVAGLLPNHAYGAHVHTRRCGATGEDAGPHYQNRNDPHQPSTDPAYANPQNEVWLDFTTNAQGAADVKTTVPWRFRADGAHSVVIHQTHTMTGPGQAGVAGARLACVTVPF</sequence>
<dbReference type="InterPro" id="IPR036423">
    <property type="entry name" value="SOD-like_Cu/Zn_dom_sf"/>
</dbReference>
<name>A0A4D4J3B3_9PSEU</name>
<gene>
    <name evidence="5" type="ORF">GTS_08810</name>
</gene>
<evidence type="ECO:0000256" key="2">
    <source>
        <dbReference type="SAM" id="MobiDB-lite"/>
    </source>
</evidence>
<proteinExistence type="inferred from homology"/>
<protein>
    <recommendedName>
        <fullName evidence="4">Superoxide dismutase copper/zinc binding domain-containing protein</fullName>
    </recommendedName>
</protein>
<keyword evidence="6" id="KW-1185">Reference proteome</keyword>
<dbReference type="AlphaFoldDB" id="A0A4D4J3B3"/>
<dbReference type="EMBL" id="BJFL01000003">
    <property type="protein sequence ID" value="GDY29248.1"/>
    <property type="molecule type" value="Genomic_DNA"/>
</dbReference>
<keyword evidence="3" id="KW-0732">Signal</keyword>
<evidence type="ECO:0000313" key="5">
    <source>
        <dbReference type="EMBL" id="GDY29248.1"/>
    </source>
</evidence>